<dbReference type="Proteomes" id="UP000291758">
    <property type="component" value="Chromosome"/>
</dbReference>
<dbReference type="CDD" id="cd03124">
    <property type="entry name" value="alpha_CA_prokaryotic_like"/>
    <property type="match status" value="1"/>
</dbReference>
<organism evidence="4 5">
    <name type="scientific">Xylanimonas allomyrinae</name>
    <dbReference type="NCBI Taxonomy" id="2509459"/>
    <lineage>
        <taxon>Bacteria</taxon>
        <taxon>Bacillati</taxon>
        <taxon>Actinomycetota</taxon>
        <taxon>Actinomycetes</taxon>
        <taxon>Micrococcales</taxon>
        <taxon>Promicromonosporaceae</taxon>
        <taxon>Xylanimonas</taxon>
    </lineage>
</organism>
<dbReference type="RefSeq" id="WP_129205301.1">
    <property type="nucleotide sequence ID" value="NZ_CP035495.1"/>
</dbReference>
<dbReference type="PROSITE" id="PS51257">
    <property type="entry name" value="PROKAR_LIPOPROTEIN"/>
    <property type="match status" value="1"/>
</dbReference>
<dbReference type="PANTHER" id="PTHR18952">
    <property type="entry name" value="CARBONIC ANHYDRASE"/>
    <property type="match status" value="1"/>
</dbReference>
<dbReference type="InterPro" id="IPR036398">
    <property type="entry name" value="CA_dom_sf"/>
</dbReference>
<evidence type="ECO:0000256" key="2">
    <source>
        <dbReference type="SAM" id="SignalP"/>
    </source>
</evidence>
<feature type="chain" id="PRO_5020682628" evidence="2">
    <location>
        <begin position="27"/>
        <end position="290"/>
    </location>
</feature>
<dbReference type="InterPro" id="IPR001148">
    <property type="entry name" value="CA_dom"/>
</dbReference>
<evidence type="ECO:0000259" key="3">
    <source>
        <dbReference type="PROSITE" id="PS51144"/>
    </source>
</evidence>
<dbReference type="AlphaFoldDB" id="A0A4P6ENX4"/>
<evidence type="ECO:0000313" key="4">
    <source>
        <dbReference type="EMBL" id="QAY64146.1"/>
    </source>
</evidence>
<keyword evidence="5" id="KW-1185">Reference proteome</keyword>
<feature type="compositionally biased region" description="Low complexity" evidence="1">
    <location>
        <begin position="35"/>
        <end position="59"/>
    </location>
</feature>
<evidence type="ECO:0000256" key="1">
    <source>
        <dbReference type="SAM" id="MobiDB-lite"/>
    </source>
</evidence>
<dbReference type="PROSITE" id="PS51144">
    <property type="entry name" value="ALPHA_CA_2"/>
    <property type="match status" value="1"/>
</dbReference>
<dbReference type="InterPro" id="IPR041891">
    <property type="entry name" value="Alpha_CA_prokaryot-like"/>
</dbReference>
<reference evidence="4 5" key="1">
    <citation type="submission" date="2019-01" db="EMBL/GenBank/DDBJ databases">
        <title>Genome sequencing of strain 2JSPR-7.</title>
        <authorList>
            <person name="Heo J."/>
            <person name="Kim S.-J."/>
            <person name="Kim J.-S."/>
            <person name="Hong S.-B."/>
            <person name="Kwon S.-W."/>
        </authorList>
    </citation>
    <scope>NUCLEOTIDE SEQUENCE [LARGE SCALE GENOMIC DNA]</scope>
    <source>
        <strain evidence="4 5">2JSPR-7</strain>
    </source>
</reference>
<dbReference type="EMBL" id="CP035495">
    <property type="protein sequence ID" value="QAY64146.1"/>
    <property type="molecule type" value="Genomic_DNA"/>
</dbReference>
<dbReference type="PANTHER" id="PTHR18952:SF208">
    <property type="entry name" value="CARBONIC ANHYDRASE XA-RELATED"/>
    <property type="match status" value="1"/>
</dbReference>
<feature type="domain" description="Alpha-carbonic anhydrase" evidence="3">
    <location>
        <begin position="60"/>
        <end position="288"/>
    </location>
</feature>
<proteinExistence type="predicted"/>
<accession>A0A4P6ENX4</accession>
<dbReference type="OrthoDB" id="5327615at2"/>
<dbReference type="Pfam" id="PF00194">
    <property type="entry name" value="Carb_anhydrase"/>
    <property type="match status" value="1"/>
</dbReference>
<dbReference type="SUPFAM" id="SSF51069">
    <property type="entry name" value="Carbonic anhydrase"/>
    <property type="match status" value="1"/>
</dbReference>
<dbReference type="KEGG" id="xyl:ET495_14000"/>
<dbReference type="GO" id="GO:0008270">
    <property type="term" value="F:zinc ion binding"/>
    <property type="evidence" value="ECO:0007669"/>
    <property type="project" value="InterPro"/>
</dbReference>
<dbReference type="GO" id="GO:0004089">
    <property type="term" value="F:carbonate dehydratase activity"/>
    <property type="evidence" value="ECO:0007669"/>
    <property type="project" value="InterPro"/>
</dbReference>
<feature type="signal peptide" evidence="2">
    <location>
        <begin position="1"/>
        <end position="26"/>
    </location>
</feature>
<protein>
    <submittedName>
        <fullName evidence="4">Carbonic anhydrase family protein</fullName>
    </submittedName>
</protein>
<sequence>MPCPASRAARLALPLSALLALGLATACSSQDDATDAAGTAPAASPSPTASPTASPAASAEEWSYDGATGPQTWGDVAASCAAGATGSQSPIDLDEATMTTSATETPVSLAMTAVPYAVFNNGHTVEAVPEEPGNAFTVDGVTYQVAQFHFHHGSEHTLDGAGSAMEMHVVGKSDAGATAVLGVLLDVGAQNGALGELFANLPSTVTDEDGATALTTPIDLSAVIPSTATVARYTGSLTTPPCTEGVVWDVYLTPQTISQGQLDAFAALYPDNERPVQALNGRAVFEVAGS</sequence>
<dbReference type="GO" id="GO:0006730">
    <property type="term" value="P:one-carbon metabolic process"/>
    <property type="evidence" value="ECO:0007669"/>
    <property type="project" value="TreeGrafter"/>
</dbReference>
<feature type="region of interest" description="Disordered" evidence="1">
    <location>
        <begin position="31"/>
        <end position="68"/>
    </location>
</feature>
<name>A0A4P6ENX4_9MICO</name>
<dbReference type="InterPro" id="IPR023561">
    <property type="entry name" value="Carbonic_anhydrase_a-class"/>
</dbReference>
<dbReference type="SMART" id="SM01057">
    <property type="entry name" value="Carb_anhydrase"/>
    <property type="match status" value="1"/>
</dbReference>
<evidence type="ECO:0000313" key="5">
    <source>
        <dbReference type="Proteomes" id="UP000291758"/>
    </source>
</evidence>
<keyword evidence="2" id="KW-0732">Signal</keyword>
<gene>
    <name evidence="4" type="ORF">ET495_14000</name>
</gene>
<dbReference type="Gene3D" id="3.10.200.10">
    <property type="entry name" value="Alpha carbonic anhydrase"/>
    <property type="match status" value="1"/>
</dbReference>